<gene>
    <name evidence="1" type="ORF">Xmlh_12985</name>
</gene>
<evidence type="ECO:0000313" key="1">
    <source>
        <dbReference type="EMBL" id="OOW68863.1"/>
    </source>
</evidence>
<dbReference type="EMBL" id="LOJW01000026">
    <property type="protein sequence ID" value="OOW68863.1"/>
    <property type="molecule type" value="Genomic_DNA"/>
</dbReference>
<comment type="caution">
    <text evidence="1">The sequence shown here is derived from an EMBL/GenBank/DDBJ whole genome shotgun (WGS) entry which is preliminary data.</text>
</comment>
<evidence type="ECO:0000313" key="2">
    <source>
        <dbReference type="Proteomes" id="UP000190559"/>
    </source>
</evidence>
<dbReference type="Proteomes" id="UP000190559">
    <property type="component" value="Unassembled WGS sequence"/>
</dbReference>
<dbReference type="AlphaFoldDB" id="A0A1T1P0C1"/>
<dbReference type="RefSeq" id="WP_078563953.1">
    <property type="nucleotide sequence ID" value="NZ_LOJW01000026.1"/>
</dbReference>
<name>A0A1T1P0C1_9XANT</name>
<reference evidence="1 2" key="1">
    <citation type="submission" date="2015-12" db="EMBL/GenBank/DDBJ databases">
        <authorList>
            <person name="Shamseldin A."/>
            <person name="Moawad H."/>
            <person name="Abd El-Rahim W.M."/>
            <person name="Sadowsky M.J."/>
        </authorList>
    </citation>
    <scope>NUCLEOTIDE SEQUENCE [LARGE SCALE GENOMIC DNA]</scope>
    <source>
        <strain evidence="1 2">LMG9050</strain>
    </source>
</reference>
<sequence length="59" mass="6699">MTTCVCACRVPRARGERGLCRQRAMRCRCAVRRTHPARLPLQRCDTASQRVLRVMAGVN</sequence>
<organism evidence="1 2">
    <name type="scientific">Xanthomonas axonopodis pv. melhusii</name>
    <dbReference type="NCBI Taxonomy" id="487834"/>
    <lineage>
        <taxon>Bacteria</taxon>
        <taxon>Pseudomonadati</taxon>
        <taxon>Pseudomonadota</taxon>
        <taxon>Gammaproteobacteria</taxon>
        <taxon>Lysobacterales</taxon>
        <taxon>Lysobacteraceae</taxon>
        <taxon>Xanthomonas</taxon>
    </lineage>
</organism>
<accession>A0A1T1P0C1</accession>
<proteinExistence type="predicted"/>
<protein>
    <submittedName>
        <fullName evidence="1">Uncharacterized protein</fullName>
    </submittedName>
</protein>